<dbReference type="EMBL" id="KQ964262">
    <property type="protein sequence ID" value="KXJ87558.1"/>
    <property type="molecule type" value="Genomic_DNA"/>
</dbReference>
<dbReference type="InParanoid" id="A0A136IRT1"/>
<gene>
    <name evidence="8" type="ORF">Micbo1qcDRAFT_216007</name>
</gene>
<dbReference type="InterPro" id="IPR016162">
    <property type="entry name" value="Ald_DH_N"/>
</dbReference>
<dbReference type="PROSITE" id="PS00070">
    <property type="entry name" value="ALDEHYDE_DEHYDR_CYS"/>
    <property type="match status" value="1"/>
</dbReference>
<dbReference type="STRING" id="196109.A0A136IRT1"/>
<accession>A0A136IRT1</accession>
<sequence>MAIDTKNGSNGTAVHASLDFTTFRNIINGKLVSTTQTRHTPNPSTLEPNPEVPIATPQDVDDAVASARAAAKGWAATPLAERQKAVTDFAAALRDNADAFAQMLVREQGKPLAVAQDELNRAAQWLEVQARLPFPEEIVEDSAERVVKTRYVPVGVAVGIVPWNYPVMLACGKIAPALITGNALIVKPSPFTPYCNLKLVELAQAFFPSGVIQALSGDDNLGPWLTANEGVDKVSFTGSTATGKLVMQSCAKTLKRVTLELGGNDPAIIFPDVDIADTAAKTAQFAFLNSGQICVAIKRIYVHSSIYREFLEAFVAVTKSLQVGDGLSEGVFVGPVQNKMQYDRVRGFLDNIQATKATIAYGGATTDHGDAPAVQGLGKGYFVQPTVVDNPPDTSRIVVEEPFGPVVPLLKWDTEEEVIARANNSDAGLGASIWTKDLQCAERVAAQLQAGSVWVNSHLDLRPDATFAGHKKSGIGAEWGVEGLRSYCNPQTITLPKA</sequence>
<dbReference type="InterPro" id="IPR016161">
    <property type="entry name" value="Ald_DH/histidinol_DH"/>
</dbReference>
<keyword evidence="9" id="KW-1185">Reference proteome</keyword>
<dbReference type="Gene3D" id="3.40.309.10">
    <property type="entry name" value="Aldehyde Dehydrogenase, Chain A, domain 2"/>
    <property type="match status" value="1"/>
</dbReference>
<dbReference type="Pfam" id="PF00171">
    <property type="entry name" value="Aldedh"/>
    <property type="match status" value="1"/>
</dbReference>
<proteinExistence type="inferred from homology"/>
<evidence type="ECO:0000313" key="9">
    <source>
        <dbReference type="Proteomes" id="UP000070501"/>
    </source>
</evidence>
<dbReference type="OrthoDB" id="310895at2759"/>
<dbReference type="InterPro" id="IPR015590">
    <property type="entry name" value="Aldehyde_DH_dom"/>
</dbReference>
<dbReference type="PROSITE" id="PS00687">
    <property type="entry name" value="ALDEHYDE_DEHYDR_GLU"/>
    <property type="match status" value="1"/>
</dbReference>
<evidence type="ECO:0000259" key="7">
    <source>
        <dbReference type="Pfam" id="PF00171"/>
    </source>
</evidence>
<dbReference type="Gene3D" id="3.40.605.10">
    <property type="entry name" value="Aldehyde Dehydrogenase, Chain A, domain 1"/>
    <property type="match status" value="1"/>
</dbReference>
<dbReference type="GO" id="GO:0004029">
    <property type="term" value="F:aldehyde dehydrogenase (NAD+) activity"/>
    <property type="evidence" value="ECO:0007669"/>
    <property type="project" value="UniProtKB-EC"/>
</dbReference>
<keyword evidence="2 6" id="KW-0560">Oxidoreductase</keyword>
<evidence type="ECO:0000256" key="6">
    <source>
        <dbReference type="RuleBase" id="RU003345"/>
    </source>
</evidence>
<dbReference type="InterPro" id="IPR016163">
    <property type="entry name" value="Ald_DH_C"/>
</dbReference>
<dbReference type="SUPFAM" id="SSF53720">
    <property type="entry name" value="ALDH-like"/>
    <property type="match status" value="1"/>
</dbReference>
<evidence type="ECO:0000256" key="3">
    <source>
        <dbReference type="ARBA" id="ARBA00024226"/>
    </source>
</evidence>
<name>A0A136IRT1_9PEZI</name>
<dbReference type="FunFam" id="3.40.309.10:FF:000009">
    <property type="entry name" value="Aldehyde dehydrogenase A"/>
    <property type="match status" value="1"/>
</dbReference>
<organism evidence="8 9">
    <name type="scientific">Microdochium bolleyi</name>
    <dbReference type="NCBI Taxonomy" id="196109"/>
    <lineage>
        <taxon>Eukaryota</taxon>
        <taxon>Fungi</taxon>
        <taxon>Dikarya</taxon>
        <taxon>Ascomycota</taxon>
        <taxon>Pezizomycotina</taxon>
        <taxon>Sordariomycetes</taxon>
        <taxon>Xylariomycetidae</taxon>
        <taxon>Xylariales</taxon>
        <taxon>Microdochiaceae</taxon>
        <taxon>Microdochium</taxon>
    </lineage>
</organism>
<evidence type="ECO:0000256" key="1">
    <source>
        <dbReference type="ARBA" id="ARBA00009986"/>
    </source>
</evidence>
<dbReference type="Proteomes" id="UP000070501">
    <property type="component" value="Unassembled WGS sequence"/>
</dbReference>
<evidence type="ECO:0000256" key="4">
    <source>
        <dbReference type="ARBA" id="ARBA00049194"/>
    </source>
</evidence>
<dbReference type="InterPro" id="IPR029510">
    <property type="entry name" value="Ald_DH_CS_GLU"/>
</dbReference>
<dbReference type="InterPro" id="IPR044086">
    <property type="entry name" value="LUC3-like"/>
</dbReference>
<dbReference type="FunFam" id="3.40.605.10:FF:000007">
    <property type="entry name" value="NAD/NADP-dependent betaine aldehyde dehydrogenase"/>
    <property type="match status" value="1"/>
</dbReference>
<dbReference type="InterPro" id="IPR016160">
    <property type="entry name" value="Ald_DH_CS_CYS"/>
</dbReference>
<dbReference type="AlphaFoldDB" id="A0A136IRT1"/>
<feature type="domain" description="Aldehyde dehydrogenase" evidence="7">
    <location>
        <begin position="36"/>
        <end position="493"/>
    </location>
</feature>
<protein>
    <recommendedName>
        <fullName evidence="3">aldehyde dehydrogenase (NAD(+))</fullName>
        <ecNumber evidence="3">1.2.1.3</ecNumber>
    </recommendedName>
</protein>
<evidence type="ECO:0000256" key="2">
    <source>
        <dbReference type="ARBA" id="ARBA00023002"/>
    </source>
</evidence>
<evidence type="ECO:0000256" key="5">
    <source>
        <dbReference type="PROSITE-ProRule" id="PRU10007"/>
    </source>
</evidence>
<dbReference type="CDD" id="cd07106">
    <property type="entry name" value="ALDH_AldA-AAD23400"/>
    <property type="match status" value="1"/>
</dbReference>
<dbReference type="EC" id="1.2.1.3" evidence="3"/>
<evidence type="ECO:0000313" key="8">
    <source>
        <dbReference type="EMBL" id="KXJ87558.1"/>
    </source>
</evidence>
<comment type="similarity">
    <text evidence="1 6">Belongs to the aldehyde dehydrogenase family.</text>
</comment>
<reference evidence="9" key="1">
    <citation type="submission" date="2016-02" db="EMBL/GenBank/DDBJ databases">
        <title>Draft genome sequence of Microdochium bolleyi, a fungal endophyte of beachgrass.</title>
        <authorList>
            <consortium name="DOE Joint Genome Institute"/>
            <person name="David A.S."/>
            <person name="May G."/>
            <person name="Haridas S."/>
            <person name="Lim J."/>
            <person name="Wang M."/>
            <person name="Labutti K."/>
            <person name="Lipzen A."/>
            <person name="Barry K."/>
            <person name="Grigoriev I.V."/>
        </authorList>
    </citation>
    <scope>NUCLEOTIDE SEQUENCE [LARGE SCALE GENOMIC DNA]</scope>
    <source>
        <strain evidence="9">J235TASD1</strain>
    </source>
</reference>
<feature type="active site" evidence="5">
    <location>
        <position position="260"/>
    </location>
</feature>
<dbReference type="PANTHER" id="PTHR11699">
    <property type="entry name" value="ALDEHYDE DEHYDROGENASE-RELATED"/>
    <property type="match status" value="1"/>
</dbReference>
<comment type="catalytic activity">
    <reaction evidence="4">
        <text>an aldehyde + NAD(+) + H2O = a carboxylate + NADH + 2 H(+)</text>
        <dbReference type="Rhea" id="RHEA:16185"/>
        <dbReference type="ChEBI" id="CHEBI:15377"/>
        <dbReference type="ChEBI" id="CHEBI:15378"/>
        <dbReference type="ChEBI" id="CHEBI:17478"/>
        <dbReference type="ChEBI" id="CHEBI:29067"/>
        <dbReference type="ChEBI" id="CHEBI:57540"/>
        <dbReference type="ChEBI" id="CHEBI:57945"/>
        <dbReference type="EC" id="1.2.1.3"/>
    </reaction>
</comment>